<evidence type="ECO:0000259" key="4">
    <source>
        <dbReference type="SMART" id="SM00478"/>
    </source>
</evidence>
<dbReference type="SMART" id="SM00478">
    <property type="entry name" value="ENDO3c"/>
    <property type="match status" value="1"/>
</dbReference>
<dbReference type="InterPro" id="IPR011257">
    <property type="entry name" value="DNA_glycosylase"/>
</dbReference>
<evidence type="ECO:0000256" key="1">
    <source>
        <dbReference type="ARBA" id="ARBA00010679"/>
    </source>
</evidence>
<geneLocation type="plasmid" evidence="5">
    <name>4</name>
</geneLocation>
<dbReference type="GO" id="GO:0140078">
    <property type="term" value="F:class I DNA-(apurinic or apyrimidinic site) endonuclease activity"/>
    <property type="evidence" value="ECO:0007669"/>
    <property type="project" value="UniProtKB-EC"/>
</dbReference>
<dbReference type="KEGG" id="nfr:ERS450000_06112"/>
<gene>
    <name evidence="5" type="primary">alkA_2</name>
    <name evidence="5" type="ORF">ERS450000_06112</name>
</gene>
<evidence type="ECO:0000256" key="3">
    <source>
        <dbReference type="ARBA" id="ARBA00044632"/>
    </source>
</evidence>
<dbReference type="AlphaFoldDB" id="A0A0H5P9R1"/>
<comment type="similarity">
    <text evidence="1">Belongs to the type-1 OGG1 family.</text>
</comment>
<proteinExistence type="inferred from homology"/>
<dbReference type="SUPFAM" id="SSF48150">
    <property type="entry name" value="DNA-glycosylase"/>
    <property type="match status" value="1"/>
</dbReference>
<dbReference type="PANTHER" id="PTHR10242">
    <property type="entry name" value="8-OXOGUANINE DNA GLYCOSYLASE"/>
    <property type="match status" value="1"/>
</dbReference>
<name>A0A0H5P9R1_NOCFR</name>
<keyword evidence="5" id="KW-0614">Plasmid</keyword>
<dbReference type="EC" id="4.2.99.18" evidence="2"/>
<keyword evidence="5" id="KW-0378">Hydrolase</keyword>
<evidence type="ECO:0000313" key="6">
    <source>
        <dbReference type="Proteomes" id="UP000057820"/>
    </source>
</evidence>
<dbReference type="CDD" id="cd00056">
    <property type="entry name" value="ENDO3c"/>
    <property type="match status" value="1"/>
</dbReference>
<dbReference type="Pfam" id="PF00730">
    <property type="entry name" value="HhH-GPD"/>
    <property type="match status" value="1"/>
</dbReference>
<keyword evidence="5" id="KW-0326">Glycosidase</keyword>
<comment type="catalytic activity">
    <reaction evidence="3">
        <text>2'-deoxyribonucleotide-(2'-deoxyribose 5'-phosphate)-2'-deoxyribonucleotide-DNA = a 3'-end 2'-deoxyribonucleotide-(2,3-dehydro-2,3-deoxyribose 5'-phosphate)-DNA + a 5'-end 5'-phospho-2'-deoxyribonucleoside-DNA + H(+)</text>
        <dbReference type="Rhea" id="RHEA:66592"/>
        <dbReference type="Rhea" id="RHEA-COMP:13180"/>
        <dbReference type="Rhea" id="RHEA-COMP:16897"/>
        <dbReference type="Rhea" id="RHEA-COMP:17067"/>
        <dbReference type="ChEBI" id="CHEBI:15378"/>
        <dbReference type="ChEBI" id="CHEBI:136412"/>
        <dbReference type="ChEBI" id="CHEBI:157695"/>
        <dbReference type="ChEBI" id="CHEBI:167181"/>
        <dbReference type="EC" id="4.2.99.18"/>
    </reaction>
</comment>
<dbReference type="GO" id="GO:0006284">
    <property type="term" value="P:base-excision repair"/>
    <property type="evidence" value="ECO:0007669"/>
    <property type="project" value="InterPro"/>
</dbReference>
<evidence type="ECO:0000256" key="2">
    <source>
        <dbReference type="ARBA" id="ARBA00012720"/>
    </source>
</evidence>
<reference evidence="6" key="1">
    <citation type="submission" date="2015-03" db="EMBL/GenBank/DDBJ databases">
        <authorList>
            <consortium name="Pathogen Informatics"/>
        </authorList>
    </citation>
    <scope>NUCLEOTIDE SEQUENCE [LARGE SCALE GENOMIC DNA]</scope>
    <source>
        <strain evidence="6">NCTC11134</strain>
        <plasmid evidence="6">4</plasmid>
    </source>
</reference>
<dbReference type="InterPro" id="IPR003265">
    <property type="entry name" value="HhH-GPD_domain"/>
</dbReference>
<accession>A0A0H5P9R1</accession>
<organism evidence="5 6">
    <name type="scientific">Nocardia farcinica</name>
    <dbReference type="NCBI Taxonomy" id="37329"/>
    <lineage>
        <taxon>Bacteria</taxon>
        <taxon>Bacillati</taxon>
        <taxon>Actinomycetota</taxon>
        <taxon>Actinomycetes</taxon>
        <taxon>Mycobacteriales</taxon>
        <taxon>Nocardiaceae</taxon>
        <taxon>Nocardia</taxon>
    </lineage>
</organism>
<feature type="domain" description="HhH-GPD" evidence="4">
    <location>
        <begin position="134"/>
        <end position="296"/>
    </location>
</feature>
<dbReference type="Gene3D" id="1.10.340.30">
    <property type="entry name" value="Hypothetical protein, domain 2"/>
    <property type="match status" value="1"/>
</dbReference>
<dbReference type="EMBL" id="LN868941">
    <property type="protein sequence ID" value="CRY84570.1"/>
    <property type="molecule type" value="Genomic_DNA"/>
</dbReference>
<dbReference type="GO" id="GO:0016798">
    <property type="term" value="F:hydrolase activity, acting on glycosyl bonds"/>
    <property type="evidence" value="ECO:0007669"/>
    <property type="project" value="UniProtKB-KW"/>
</dbReference>
<evidence type="ECO:0000313" key="5">
    <source>
        <dbReference type="EMBL" id="CRY84570.1"/>
    </source>
</evidence>
<dbReference type="PANTHER" id="PTHR10242:SF2">
    <property type="entry name" value="N-GLYCOSYLASE_DNA LYASE"/>
    <property type="match status" value="1"/>
</dbReference>
<protein>
    <recommendedName>
        <fullName evidence="2">DNA-(apurinic or apyrimidinic site) lyase</fullName>
        <ecNumber evidence="2">4.2.99.18</ecNumber>
    </recommendedName>
</protein>
<dbReference type="Proteomes" id="UP000057820">
    <property type="component" value="Plasmid 4"/>
</dbReference>
<sequence>MTDQTTVIELPVNGHVDFTHALETYLIYPWVRDGEDLVRPVRTGPGDATITTARIRQTAPTTLSATLTGPDLDTATVAAVTETLTRCLQLDYPYDQVHALTADDPVLAAAVAHRGLGRGKLYPDIFEALCGVICAQRTNFARIYAMMRNLAQAFGVPTDTTVDDATIYAFPTPAQLAQASDEQLRACKVGFRAKGLAAAAATLAEAGYSWHEWRHRPTAEVITDLLQIKGVGPYTANLAVNLSYGTGGHAHVDTYVVDVIGRLYLDDPNPTPETVTAFIADRWGDLGDTVLDFLTTDTETWVAQLGTQVGVKSGARV</sequence>
<dbReference type="InterPro" id="IPR052054">
    <property type="entry name" value="Oxidative_DNA_repair_enzyme"/>
</dbReference>
<dbReference type="RefSeq" id="WP_060595255.1">
    <property type="nucleotide sequence ID" value="NZ_CP031419.1"/>
</dbReference>